<protein>
    <submittedName>
        <fullName evidence="1">Uncharacterized protein</fullName>
    </submittedName>
</protein>
<name>A0A3S9SXR0_9FIRM</name>
<dbReference type="AlphaFoldDB" id="A0A3S9SXR0"/>
<proteinExistence type="predicted"/>
<dbReference type="EMBL" id="CP016379">
    <property type="protein sequence ID" value="AZR73117.1"/>
    <property type="molecule type" value="Genomic_DNA"/>
</dbReference>
<keyword evidence="2" id="KW-1185">Reference proteome</keyword>
<organism evidence="1 2">
    <name type="scientific">Anoxybacter fermentans</name>
    <dbReference type="NCBI Taxonomy" id="1323375"/>
    <lineage>
        <taxon>Bacteria</taxon>
        <taxon>Bacillati</taxon>
        <taxon>Bacillota</taxon>
        <taxon>Clostridia</taxon>
        <taxon>Halanaerobiales</taxon>
        <taxon>Anoxybacter</taxon>
    </lineage>
</organism>
<accession>A0A3S9SXR0</accession>
<dbReference type="Proteomes" id="UP000267250">
    <property type="component" value="Chromosome"/>
</dbReference>
<evidence type="ECO:0000313" key="2">
    <source>
        <dbReference type="Proteomes" id="UP000267250"/>
    </source>
</evidence>
<gene>
    <name evidence="1" type="ORF">BBF96_06795</name>
</gene>
<dbReference type="KEGG" id="aft:BBF96_06795"/>
<dbReference type="OrthoDB" id="2112582at2"/>
<sequence length="72" mass="8633">MTDQIYHQVQYPMKKAISLLKKVDLEGEDIPVVDLTEEEKEELRNFLNKWEEDRARIVDFVTQLRQISRTIV</sequence>
<evidence type="ECO:0000313" key="1">
    <source>
        <dbReference type="EMBL" id="AZR73117.1"/>
    </source>
</evidence>
<reference evidence="1 2" key="1">
    <citation type="submission" date="2016-07" db="EMBL/GenBank/DDBJ databases">
        <title>Genome and transcriptome analysis of iron-reducing fermentative bacteria Anoxybacter fermentans.</title>
        <authorList>
            <person name="Zeng X."/>
            <person name="Shao Z."/>
        </authorList>
    </citation>
    <scope>NUCLEOTIDE SEQUENCE [LARGE SCALE GENOMIC DNA]</scope>
    <source>
        <strain evidence="1 2">DY22613</strain>
    </source>
</reference>
<dbReference type="RefSeq" id="WP_127016449.1">
    <property type="nucleotide sequence ID" value="NZ_CP016379.1"/>
</dbReference>